<reference evidence="3" key="1">
    <citation type="journal article" date="2019" name="Int. J. Syst. Evol. Microbiol.">
        <title>The Global Catalogue of Microorganisms (GCM) 10K type strain sequencing project: providing services to taxonomists for standard genome sequencing and annotation.</title>
        <authorList>
            <consortium name="The Broad Institute Genomics Platform"/>
            <consortium name="The Broad Institute Genome Sequencing Center for Infectious Disease"/>
            <person name="Wu L."/>
            <person name="Ma J."/>
        </authorList>
    </citation>
    <scope>NUCLEOTIDE SEQUENCE [LARGE SCALE GENOMIC DNA]</scope>
    <source>
        <strain evidence="3">KCTC 42805</strain>
    </source>
</reference>
<organism evidence="2 3">
    <name type="scientific">Spirosoma soli</name>
    <dbReference type="NCBI Taxonomy" id="1770529"/>
    <lineage>
        <taxon>Bacteria</taxon>
        <taxon>Pseudomonadati</taxon>
        <taxon>Bacteroidota</taxon>
        <taxon>Cytophagia</taxon>
        <taxon>Cytophagales</taxon>
        <taxon>Cytophagaceae</taxon>
        <taxon>Spirosoma</taxon>
    </lineage>
</organism>
<comment type="caution">
    <text evidence="2">The sequence shown here is derived from an EMBL/GenBank/DDBJ whole genome shotgun (WGS) entry which is preliminary data.</text>
</comment>
<dbReference type="InterPro" id="IPR025665">
    <property type="entry name" value="Beta-barrel_OMP_2"/>
</dbReference>
<name>A0ABW5M8A1_9BACT</name>
<proteinExistence type="predicted"/>
<evidence type="ECO:0000313" key="2">
    <source>
        <dbReference type="EMBL" id="MFD2573165.1"/>
    </source>
</evidence>
<accession>A0ABW5M8A1</accession>
<keyword evidence="3" id="KW-1185">Reference proteome</keyword>
<gene>
    <name evidence="2" type="ORF">ACFSUS_21160</name>
</gene>
<feature type="domain" description="Outer membrane protein beta-barrel" evidence="1">
    <location>
        <begin position="60"/>
        <end position="162"/>
    </location>
</feature>
<dbReference type="Pfam" id="PF13568">
    <property type="entry name" value="OMP_b-brl_2"/>
    <property type="match status" value="1"/>
</dbReference>
<dbReference type="Proteomes" id="UP001597469">
    <property type="component" value="Unassembled WGS sequence"/>
</dbReference>
<sequence length="243" mass="26593">MIIRVSILIGVLILVVAVALQAQSTPAVDSLPDKRSVWRLGGGTGLLVPLGLPNTIFRQAGINLQVGVTQEYYWRRRVSLLVGGEYRLQSLVADARFVPTVSANGIHKRITAQPAPDSIKYSLLRFEMISIPVMVRYYFARNATKRLFVDVGASFNFPVAVTSRYRTNGLTRRDNLISSVRQPVVLLELAAGANGQVFSGRLTKANNLLGALLFGGFLGIDSSVRTPRNKTIATAGFLTRFVF</sequence>
<dbReference type="EMBL" id="JBHULN010000015">
    <property type="protein sequence ID" value="MFD2573165.1"/>
    <property type="molecule type" value="Genomic_DNA"/>
</dbReference>
<protein>
    <recommendedName>
        <fullName evidence="1">Outer membrane protein beta-barrel domain-containing protein</fullName>
    </recommendedName>
</protein>
<dbReference type="RefSeq" id="WP_381525758.1">
    <property type="nucleotide sequence ID" value="NZ_JBHULN010000015.1"/>
</dbReference>
<evidence type="ECO:0000259" key="1">
    <source>
        <dbReference type="Pfam" id="PF13568"/>
    </source>
</evidence>
<evidence type="ECO:0000313" key="3">
    <source>
        <dbReference type="Proteomes" id="UP001597469"/>
    </source>
</evidence>